<feature type="transmembrane region" description="Helical" evidence="12">
    <location>
        <begin position="55"/>
        <end position="76"/>
    </location>
</feature>
<dbReference type="GO" id="GO:0046872">
    <property type="term" value="F:metal ion binding"/>
    <property type="evidence" value="ECO:0007669"/>
    <property type="project" value="UniProtKB-UniRule"/>
</dbReference>
<dbReference type="GO" id="GO:0005886">
    <property type="term" value="C:plasma membrane"/>
    <property type="evidence" value="ECO:0007669"/>
    <property type="project" value="UniProtKB-SubCell"/>
</dbReference>
<feature type="transmembrane region" description="Helical" evidence="12">
    <location>
        <begin position="12"/>
        <end position="34"/>
    </location>
</feature>
<evidence type="ECO:0000256" key="9">
    <source>
        <dbReference type="ARBA" id="ARBA00022989"/>
    </source>
</evidence>
<feature type="transmembrane region" description="Helical" evidence="12">
    <location>
        <begin position="96"/>
        <end position="118"/>
    </location>
</feature>
<keyword evidence="15" id="KW-1185">Reference proteome</keyword>
<keyword evidence="3 12" id="KW-0813">Transport</keyword>
<evidence type="ECO:0000256" key="1">
    <source>
        <dbReference type="ARBA" id="ARBA00004651"/>
    </source>
</evidence>
<name>A0A9X1B7M8_9GAMM</name>
<sequence>MDIDPVSVSRLQFAFTVSFHIIFPAFTIGLAAWLATLEGLSLFTGRAVYRRLFDFWLKIFAVAFGLGVVSGLVMAFQFGTNWSELATRAGPIQGPLLAYESFTAFLLEATFFGVLLFGREKLPRWAYFLSALMVALGTTFSAFWIMANNSWMQVPVGYELVDGIFTPRDWGEILFDPVLWVRFPHMLLGAYLTTAFCVAATGAWYLLRGRLLNEARVMLTMGLGIAALLIPAQILFGHLNGEYTAEHQPSKFTIIEGRWQTEQPARLILFAWPDVAAERNHFEIALPYLGSFVDQGNFTAEEPGIVTVPVEDRPPFLIPFFAFRIMVGLGLVMLALSWGGLWLMARARPRDPNQLPRWFLWATFLAWPSGFIAVITGWLTAEVGRQPWAIFGAMRTAEAVTPSLSSSVALISLVSYVIVYTLIFSAGTLYLYRLLREGPSDPAGSGPADGPAGGAIGIAQAAAGLNPGRPLAVGGPHPTATTASAPAERTPGMAGGPA</sequence>
<evidence type="ECO:0000256" key="12">
    <source>
        <dbReference type="PIRNR" id="PIRNR006446"/>
    </source>
</evidence>
<keyword evidence="8 12" id="KW-0249">Electron transport</keyword>
<dbReference type="GO" id="GO:0019646">
    <property type="term" value="P:aerobic electron transport chain"/>
    <property type="evidence" value="ECO:0007669"/>
    <property type="project" value="InterPro"/>
</dbReference>
<evidence type="ECO:0000256" key="4">
    <source>
        <dbReference type="ARBA" id="ARBA00022475"/>
    </source>
</evidence>
<feature type="transmembrane region" description="Helical" evidence="12">
    <location>
        <begin position="408"/>
        <end position="432"/>
    </location>
</feature>
<keyword evidence="7 12" id="KW-0479">Metal-binding</keyword>
<dbReference type="PANTHER" id="PTHR30365">
    <property type="entry name" value="CYTOCHROME D UBIQUINOL OXIDASE"/>
    <property type="match status" value="1"/>
</dbReference>
<dbReference type="GO" id="GO:0016682">
    <property type="term" value="F:oxidoreductase activity, acting on diphenols and related substances as donors, oxygen as acceptor"/>
    <property type="evidence" value="ECO:0007669"/>
    <property type="project" value="TreeGrafter"/>
</dbReference>
<feature type="region of interest" description="Disordered" evidence="13">
    <location>
        <begin position="467"/>
        <end position="498"/>
    </location>
</feature>
<dbReference type="GO" id="GO:0070069">
    <property type="term" value="C:cytochrome complex"/>
    <property type="evidence" value="ECO:0007669"/>
    <property type="project" value="UniProtKB-UniRule"/>
</dbReference>
<evidence type="ECO:0000256" key="3">
    <source>
        <dbReference type="ARBA" id="ARBA00022448"/>
    </source>
</evidence>
<keyword evidence="4 12" id="KW-1003">Cell membrane</keyword>
<dbReference type="AlphaFoldDB" id="A0A9X1B7M8"/>
<feature type="transmembrane region" description="Helical" evidence="12">
    <location>
        <begin position="358"/>
        <end position="379"/>
    </location>
</feature>
<dbReference type="GO" id="GO:0009055">
    <property type="term" value="F:electron transfer activity"/>
    <property type="evidence" value="ECO:0007669"/>
    <property type="project" value="UniProtKB-UniRule"/>
</dbReference>
<evidence type="ECO:0000256" key="5">
    <source>
        <dbReference type="ARBA" id="ARBA00022617"/>
    </source>
</evidence>
<feature type="transmembrane region" description="Helical" evidence="12">
    <location>
        <begin position="316"/>
        <end position="338"/>
    </location>
</feature>
<evidence type="ECO:0000256" key="10">
    <source>
        <dbReference type="ARBA" id="ARBA00023004"/>
    </source>
</evidence>
<keyword evidence="6 12" id="KW-0812">Transmembrane</keyword>
<evidence type="ECO:0000256" key="8">
    <source>
        <dbReference type="ARBA" id="ARBA00022982"/>
    </source>
</evidence>
<feature type="compositionally biased region" description="Low complexity" evidence="13">
    <location>
        <begin position="476"/>
        <end position="491"/>
    </location>
</feature>
<feature type="transmembrane region" description="Helical" evidence="12">
    <location>
        <begin position="219"/>
        <end position="239"/>
    </location>
</feature>
<dbReference type="InterPro" id="IPR002585">
    <property type="entry name" value="Cyt-d_ubiquinol_oxidase_su_1"/>
</dbReference>
<protein>
    <submittedName>
        <fullName evidence="14">Cytochrome ubiquinol oxidase subunit I</fullName>
    </submittedName>
</protein>
<keyword evidence="11 12" id="KW-0472">Membrane</keyword>
<dbReference type="RefSeq" id="WP_200386673.1">
    <property type="nucleotide sequence ID" value="NZ_NRSD01000003.1"/>
</dbReference>
<dbReference type="PIRSF" id="PIRSF006446">
    <property type="entry name" value="Cyt_quinol_oxidase_1"/>
    <property type="match status" value="1"/>
</dbReference>
<feature type="transmembrane region" description="Helical" evidence="12">
    <location>
        <begin position="125"/>
        <end position="147"/>
    </location>
</feature>
<gene>
    <name evidence="14" type="ORF">CKO25_04130</name>
</gene>
<proteinExistence type="inferred from homology"/>
<comment type="similarity">
    <text evidence="2 12">Belongs to the cytochrome ubiquinol oxidase subunit 1 family.</text>
</comment>
<comment type="subcellular location">
    <subcellularLocation>
        <location evidence="12">Cell inner membrane</location>
    </subcellularLocation>
    <subcellularLocation>
        <location evidence="1">Cell membrane</location>
        <topology evidence="1">Multi-pass membrane protein</topology>
    </subcellularLocation>
</comment>
<evidence type="ECO:0000256" key="11">
    <source>
        <dbReference type="ARBA" id="ARBA00023136"/>
    </source>
</evidence>
<dbReference type="PANTHER" id="PTHR30365:SF14">
    <property type="entry name" value="CYTOCHROME BD MENAQUINOL OXIDASE SUBUNIT I-RELATED"/>
    <property type="match status" value="1"/>
</dbReference>
<evidence type="ECO:0000256" key="7">
    <source>
        <dbReference type="ARBA" id="ARBA00022723"/>
    </source>
</evidence>
<keyword evidence="5 12" id="KW-0349">Heme</keyword>
<evidence type="ECO:0000313" key="14">
    <source>
        <dbReference type="EMBL" id="MBK1643862.1"/>
    </source>
</evidence>
<dbReference type="GO" id="GO:0020037">
    <property type="term" value="F:heme binding"/>
    <property type="evidence" value="ECO:0007669"/>
    <property type="project" value="TreeGrafter"/>
</dbReference>
<comment type="caution">
    <text evidence="14">The sequence shown here is derived from an EMBL/GenBank/DDBJ whole genome shotgun (WGS) entry which is preliminary data.</text>
</comment>
<dbReference type="Pfam" id="PF01654">
    <property type="entry name" value="Cyt_bd_oxida_I"/>
    <property type="match status" value="1"/>
</dbReference>
<keyword evidence="9 12" id="KW-1133">Transmembrane helix</keyword>
<evidence type="ECO:0000256" key="2">
    <source>
        <dbReference type="ARBA" id="ARBA00009819"/>
    </source>
</evidence>
<organism evidence="14 15">
    <name type="scientific">Thiocapsa imhoffii</name>
    <dbReference type="NCBI Taxonomy" id="382777"/>
    <lineage>
        <taxon>Bacteria</taxon>
        <taxon>Pseudomonadati</taxon>
        <taxon>Pseudomonadota</taxon>
        <taxon>Gammaproteobacteria</taxon>
        <taxon>Chromatiales</taxon>
        <taxon>Chromatiaceae</taxon>
        <taxon>Thiocapsa</taxon>
    </lineage>
</organism>
<feature type="transmembrane region" description="Helical" evidence="12">
    <location>
        <begin position="186"/>
        <end position="207"/>
    </location>
</feature>
<dbReference type="Proteomes" id="UP001138802">
    <property type="component" value="Unassembled WGS sequence"/>
</dbReference>
<evidence type="ECO:0000313" key="15">
    <source>
        <dbReference type="Proteomes" id="UP001138802"/>
    </source>
</evidence>
<keyword evidence="10 12" id="KW-0408">Iron</keyword>
<evidence type="ECO:0000256" key="13">
    <source>
        <dbReference type="SAM" id="MobiDB-lite"/>
    </source>
</evidence>
<reference evidence="14 15" key="1">
    <citation type="journal article" date="2020" name="Microorganisms">
        <title>Osmotic Adaptation and Compatible Solute Biosynthesis of Phototrophic Bacteria as Revealed from Genome Analyses.</title>
        <authorList>
            <person name="Imhoff J.F."/>
            <person name="Rahn T."/>
            <person name="Kunzel S."/>
            <person name="Keller A."/>
            <person name="Neulinger S.C."/>
        </authorList>
    </citation>
    <scope>NUCLEOTIDE SEQUENCE [LARGE SCALE GENOMIC DNA]</scope>
    <source>
        <strain evidence="14 15">DSM 21303</strain>
    </source>
</reference>
<evidence type="ECO:0000256" key="6">
    <source>
        <dbReference type="ARBA" id="ARBA00022692"/>
    </source>
</evidence>
<accession>A0A9X1B7M8</accession>
<dbReference type="EMBL" id="NRSD01000003">
    <property type="protein sequence ID" value="MBK1643862.1"/>
    <property type="molecule type" value="Genomic_DNA"/>
</dbReference>